<keyword evidence="8 14" id="KW-0675">Receptor</keyword>
<keyword evidence="9" id="KW-0325">Glycoprotein</keyword>
<dbReference type="AlphaFoldDB" id="A0A2D0Q1D3"/>
<protein>
    <submittedName>
        <fullName evidence="14">Interleukin 12 receptor, beta 2a, like isoform X1</fullName>
    </submittedName>
</protein>
<dbReference type="Pfam" id="PF00041">
    <property type="entry name" value="fn3"/>
    <property type="match status" value="1"/>
</dbReference>
<dbReference type="InterPro" id="IPR036116">
    <property type="entry name" value="FN3_sf"/>
</dbReference>
<evidence type="ECO:0000313" key="14">
    <source>
        <dbReference type="RefSeq" id="XP_017312109.1"/>
    </source>
</evidence>
<name>A0A2D0Q1D3_ICTPU</name>
<keyword evidence="6 11" id="KW-1133">Transmembrane helix</keyword>
<evidence type="ECO:0000256" key="9">
    <source>
        <dbReference type="ARBA" id="ARBA00023180"/>
    </source>
</evidence>
<evidence type="ECO:0000256" key="4">
    <source>
        <dbReference type="ARBA" id="ARBA00022729"/>
    </source>
</evidence>
<dbReference type="InterPro" id="IPR013783">
    <property type="entry name" value="Ig-like_fold"/>
</dbReference>
<dbReference type="InterPro" id="IPR052672">
    <property type="entry name" value="Type1_Cytokine_Rcpt_Type2"/>
</dbReference>
<dbReference type="Gene3D" id="2.60.40.10">
    <property type="entry name" value="Immunoglobulins"/>
    <property type="match status" value="4"/>
</dbReference>
<keyword evidence="13" id="KW-1185">Reference proteome</keyword>
<dbReference type="PANTHER" id="PTHR48423:SF1">
    <property type="entry name" value="INTERLEUKIN-27 RECEPTOR SUBUNIT ALPHA"/>
    <property type="match status" value="1"/>
</dbReference>
<dbReference type="CTD" id="110437721"/>
<evidence type="ECO:0000256" key="7">
    <source>
        <dbReference type="ARBA" id="ARBA00023136"/>
    </source>
</evidence>
<comment type="subcellular location">
    <subcellularLocation>
        <location evidence="1">Membrane</location>
        <topology evidence="1">Single-pass type I membrane protein</topology>
    </subcellularLocation>
</comment>
<sequence>MSDVMMAVWQTRALILPLLTLHIAWLFPHASFGVSVKCWWRRVSSVSHNVSIECQADPQGSPLECDLCHLNVLPLTPAAHVSQTGCNHMSVSFSALTDVHEMQNTDCTLLCPGHIPGHTPLSCMVHEGYPPPTCLIPFNDEQRNIHCHWTRSLNPLIPTNFTLHWRVESHGSSGSVDVGESDGGIIPRAEYSAHEHINVWVSEVNTLGKIDSETLITNTHSIIQPALPSITIQSSDPLEISWHVPNEAEYTEWQCKVQYKKQCDQEWTEVEDTYEVGFILEEAVPFTTYKFRVRCRCASDTRAVMSAWSSEYTAETPAAAPEGILDVWSDCDSATDESSCTILWKEMPKQQARGDINSYMVTMTLTNGSVSVINGPVYTYAKNCGLDMIRKEPSNLVSHAQQSYPRCSQEQEQSCFHYCRLTVPVKEVMCIAVTANAAGGKSSPALVALPQTGVQQAAMLEVRGKYQELNVSWSVHPPVSDGVEEYVVQHKPAGLPHTPCLNWIKVHKTQTFVTLRGQLSNYTAYNISLFAIINNHSRLLKSAIGYTVEGVPPKVTAFQAIPIAPFSVNLMWTPIPLNESQGHIKEYLVGVCNDGVVYNVSSNRSSHQLSNLKPGHQYEVWISAKTSAGEGERAKTRFNTASDDNITSVVVLIVMLALIIPLVLIISIACWCLRTEVTEWFNKIPDPINSSSFKQIRSQERKRRCKDRKLTFTRCSQKIKGEDVHIQSLQFWHSWPVPSASMEHGLTISQVEVVLEPEVDHEPEEEQPEEDREHRHIREKELQGYGGLQQNNSVLGHQKEYSQMIDSSDEEGRENEVDEWNEQPFPSDYEKHFLPCFETST</sequence>
<dbReference type="InterPro" id="IPR003961">
    <property type="entry name" value="FN3_dom"/>
</dbReference>
<evidence type="ECO:0000256" key="5">
    <source>
        <dbReference type="ARBA" id="ARBA00022737"/>
    </source>
</evidence>
<feature type="domain" description="Fibronectin type-III" evidence="12">
    <location>
        <begin position="551"/>
        <end position="644"/>
    </location>
</feature>
<evidence type="ECO:0000256" key="3">
    <source>
        <dbReference type="ARBA" id="ARBA00022692"/>
    </source>
</evidence>
<evidence type="ECO:0000256" key="6">
    <source>
        <dbReference type="ARBA" id="ARBA00022989"/>
    </source>
</evidence>
<dbReference type="CDD" id="cd00063">
    <property type="entry name" value="FN3"/>
    <property type="match status" value="2"/>
</dbReference>
<dbReference type="Proteomes" id="UP000221080">
    <property type="component" value="Chromosome 2"/>
</dbReference>
<keyword evidence="4" id="KW-0732">Signal</keyword>
<evidence type="ECO:0000259" key="12">
    <source>
        <dbReference type="PROSITE" id="PS50853"/>
    </source>
</evidence>
<dbReference type="SMART" id="SM00060">
    <property type="entry name" value="FN3"/>
    <property type="match status" value="3"/>
</dbReference>
<proteinExistence type="inferred from homology"/>
<evidence type="ECO:0000256" key="2">
    <source>
        <dbReference type="ARBA" id="ARBA00008921"/>
    </source>
</evidence>
<dbReference type="GO" id="GO:0005886">
    <property type="term" value="C:plasma membrane"/>
    <property type="evidence" value="ECO:0007669"/>
    <property type="project" value="UniProtKB-ARBA"/>
</dbReference>
<feature type="compositionally biased region" description="Acidic residues" evidence="10">
    <location>
        <begin position="807"/>
        <end position="821"/>
    </location>
</feature>
<evidence type="ECO:0000313" key="13">
    <source>
        <dbReference type="Proteomes" id="UP000221080"/>
    </source>
</evidence>
<keyword evidence="5" id="KW-0677">Repeat</keyword>
<keyword evidence="3 11" id="KW-0812">Transmembrane</keyword>
<accession>A0A2D0Q1D3</accession>
<dbReference type="RefSeq" id="XP_017312109.1">
    <property type="nucleotide sequence ID" value="XM_017456620.3"/>
</dbReference>
<dbReference type="KEGG" id="ipu:108258159"/>
<evidence type="ECO:0000256" key="10">
    <source>
        <dbReference type="SAM" id="MobiDB-lite"/>
    </source>
</evidence>
<dbReference type="PROSITE" id="PS50853">
    <property type="entry name" value="FN3"/>
    <property type="match status" value="2"/>
</dbReference>
<dbReference type="OrthoDB" id="5989951at2759"/>
<dbReference type="PANTHER" id="PTHR48423">
    <property type="entry name" value="INTERLEUKIN-27 RECEPTOR SUBUNIT ALPHA"/>
    <property type="match status" value="1"/>
</dbReference>
<comment type="similarity">
    <text evidence="2">Belongs to the type I cytokine receptor family. Type 2 subfamily.</text>
</comment>
<evidence type="ECO:0000256" key="8">
    <source>
        <dbReference type="ARBA" id="ARBA00023170"/>
    </source>
</evidence>
<organism evidence="13 14">
    <name type="scientific">Ictalurus punctatus</name>
    <name type="common">Channel catfish</name>
    <name type="synonym">Silurus punctatus</name>
    <dbReference type="NCBI Taxonomy" id="7998"/>
    <lineage>
        <taxon>Eukaryota</taxon>
        <taxon>Metazoa</taxon>
        <taxon>Chordata</taxon>
        <taxon>Craniata</taxon>
        <taxon>Vertebrata</taxon>
        <taxon>Euteleostomi</taxon>
        <taxon>Actinopterygii</taxon>
        <taxon>Neopterygii</taxon>
        <taxon>Teleostei</taxon>
        <taxon>Ostariophysi</taxon>
        <taxon>Siluriformes</taxon>
        <taxon>Ictaluridae</taxon>
        <taxon>Ictalurus</taxon>
    </lineage>
</organism>
<evidence type="ECO:0000256" key="1">
    <source>
        <dbReference type="ARBA" id="ARBA00004479"/>
    </source>
</evidence>
<dbReference type="SUPFAM" id="SSF49265">
    <property type="entry name" value="Fibronectin type III"/>
    <property type="match status" value="3"/>
</dbReference>
<reference evidence="14" key="2">
    <citation type="submission" date="2025-08" db="UniProtKB">
        <authorList>
            <consortium name="RefSeq"/>
        </authorList>
    </citation>
    <scope>IDENTIFICATION</scope>
    <source>
        <tissue evidence="14">Blood</tissue>
    </source>
</reference>
<gene>
    <name evidence="14" type="primary">il12rb2l</name>
</gene>
<keyword evidence="7 11" id="KW-0472">Membrane</keyword>
<dbReference type="GeneID" id="108258159"/>
<feature type="domain" description="Fibronectin type-III" evidence="12">
    <location>
        <begin position="224"/>
        <end position="319"/>
    </location>
</feature>
<feature type="region of interest" description="Disordered" evidence="10">
    <location>
        <begin position="783"/>
        <end position="832"/>
    </location>
</feature>
<evidence type="ECO:0000256" key="11">
    <source>
        <dbReference type="SAM" id="Phobius"/>
    </source>
</evidence>
<reference evidence="13" key="1">
    <citation type="journal article" date="2016" name="Nat. Commun.">
        <title>The channel catfish genome sequence provides insights into the evolution of scale formation in teleosts.</title>
        <authorList>
            <person name="Liu Z."/>
            <person name="Liu S."/>
            <person name="Yao J."/>
            <person name="Bao L."/>
            <person name="Zhang J."/>
            <person name="Li Y."/>
            <person name="Jiang C."/>
            <person name="Sun L."/>
            <person name="Wang R."/>
            <person name="Zhang Y."/>
            <person name="Zhou T."/>
            <person name="Zeng Q."/>
            <person name="Fu Q."/>
            <person name="Gao S."/>
            <person name="Li N."/>
            <person name="Koren S."/>
            <person name="Jiang Y."/>
            <person name="Zimin A."/>
            <person name="Xu P."/>
            <person name="Phillippy A.M."/>
            <person name="Geng X."/>
            <person name="Song L."/>
            <person name="Sun F."/>
            <person name="Li C."/>
            <person name="Wang X."/>
            <person name="Chen A."/>
            <person name="Jin Y."/>
            <person name="Yuan Z."/>
            <person name="Yang Y."/>
            <person name="Tan S."/>
            <person name="Peatman E."/>
            <person name="Lu J."/>
            <person name="Qin Z."/>
            <person name="Dunham R."/>
            <person name="Li Z."/>
            <person name="Sonstegard T."/>
            <person name="Feng J."/>
            <person name="Danzmann R.G."/>
            <person name="Schroeder S."/>
            <person name="Scheffler B."/>
            <person name="Duke M.V."/>
            <person name="Ballard L."/>
            <person name="Kucuktas H."/>
            <person name="Kaltenboeck L."/>
            <person name="Liu H."/>
            <person name="Armbruster J."/>
            <person name="Xie Y."/>
            <person name="Kirby M.L."/>
            <person name="Tian Y."/>
            <person name="Flanagan M.E."/>
            <person name="Mu W."/>
            <person name="Waldbieser G.C."/>
        </authorList>
    </citation>
    <scope>NUCLEOTIDE SEQUENCE [LARGE SCALE GENOMIC DNA]</scope>
    <source>
        <strain evidence="13">SDA103</strain>
    </source>
</reference>
<feature type="transmembrane region" description="Helical" evidence="11">
    <location>
        <begin position="649"/>
        <end position="673"/>
    </location>
</feature>